<comment type="caution">
    <text evidence="3">The sequence shown here is derived from an EMBL/GenBank/DDBJ whole genome shotgun (WGS) entry which is preliminary data.</text>
</comment>
<dbReference type="Proteomes" id="UP000228920">
    <property type="component" value="Unassembled WGS sequence"/>
</dbReference>
<protein>
    <recommendedName>
        <fullName evidence="2">Transcobalamin-like C-terminal domain-containing protein</fullName>
    </recommendedName>
</protein>
<evidence type="ECO:0000313" key="4">
    <source>
        <dbReference type="Proteomes" id="UP000228920"/>
    </source>
</evidence>
<feature type="transmembrane region" description="Helical" evidence="1">
    <location>
        <begin position="9"/>
        <end position="28"/>
    </location>
</feature>
<sequence>HQNMSTRRFLLSVGGIIFVLIAATYLFVISKNTDYTPSTTQTTITPQNVVNSNVEPDLYTVSYEGKVGTSVLDLLSQHAQAETKDSSFGTYVDTINGITGGTDSKYWLFYVNGEPATVGASEYMTHDGDLIEWRFE</sequence>
<dbReference type="Gene3D" id="2.170.130.30">
    <property type="match status" value="1"/>
</dbReference>
<evidence type="ECO:0000259" key="2">
    <source>
        <dbReference type="Pfam" id="PF14478"/>
    </source>
</evidence>
<dbReference type="AlphaFoldDB" id="A0A2M7TM72"/>
<feature type="non-terminal residue" evidence="3">
    <location>
        <position position="1"/>
    </location>
</feature>
<proteinExistence type="predicted"/>
<feature type="domain" description="Transcobalamin-like C-terminal" evidence="2">
    <location>
        <begin position="68"/>
        <end position="136"/>
    </location>
</feature>
<accession>A0A2M7TM72</accession>
<evidence type="ECO:0000313" key="3">
    <source>
        <dbReference type="EMBL" id="PIZ48301.1"/>
    </source>
</evidence>
<keyword evidence="1" id="KW-0472">Membrane</keyword>
<dbReference type="InterPro" id="IPR027954">
    <property type="entry name" value="Transcobalamin-like_C"/>
</dbReference>
<keyword evidence="1" id="KW-0812">Transmembrane</keyword>
<evidence type="ECO:0000256" key="1">
    <source>
        <dbReference type="SAM" id="Phobius"/>
    </source>
</evidence>
<keyword evidence="1" id="KW-1133">Transmembrane helix</keyword>
<dbReference type="EMBL" id="PFNL01000004">
    <property type="protein sequence ID" value="PIZ48301.1"/>
    <property type="molecule type" value="Genomic_DNA"/>
</dbReference>
<organism evidence="3 4">
    <name type="scientific">candidate division WWE3 bacterium CG_4_10_14_0_2_um_filter_41_14</name>
    <dbReference type="NCBI Taxonomy" id="1975072"/>
    <lineage>
        <taxon>Bacteria</taxon>
        <taxon>Katanobacteria</taxon>
    </lineage>
</organism>
<reference evidence="4" key="1">
    <citation type="submission" date="2017-09" db="EMBL/GenBank/DDBJ databases">
        <title>Depth-based differentiation of microbial function through sediment-hosted aquifers and enrichment of novel symbionts in the deep terrestrial subsurface.</title>
        <authorList>
            <person name="Probst A.J."/>
            <person name="Ladd B."/>
            <person name="Jarett J.K."/>
            <person name="Geller-Mcgrath D.E."/>
            <person name="Sieber C.M.K."/>
            <person name="Emerson J.B."/>
            <person name="Anantharaman K."/>
            <person name="Thomas B.C."/>
            <person name="Malmstrom R."/>
            <person name="Stieglmeier M."/>
            <person name="Klingl A."/>
            <person name="Woyke T."/>
            <person name="Ryan C.M."/>
            <person name="Banfield J.F."/>
        </authorList>
    </citation>
    <scope>NUCLEOTIDE SEQUENCE [LARGE SCALE GENOMIC DNA]</scope>
</reference>
<dbReference type="Pfam" id="PF14478">
    <property type="entry name" value="DUF4430"/>
    <property type="match status" value="1"/>
</dbReference>
<gene>
    <name evidence="3" type="ORF">COY32_00215</name>
</gene>
<name>A0A2M7TM72_UNCKA</name>